<evidence type="ECO:0000256" key="7">
    <source>
        <dbReference type="ARBA" id="ARBA00023242"/>
    </source>
</evidence>
<dbReference type="InterPro" id="IPR044840">
    <property type="entry name" value="Nup188"/>
</dbReference>
<evidence type="ECO:0000259" key="12">
    <source>
        <dbReference type="Pfam" id="PF21093"/>
    </source>
</evidence>
<dbReference type="InterPro" id="IPR041634">
    <property type="entry name" value="Nup188_C"/>
</dbReference>
<dbReference type="EMBL" id="CP014584">
    <property type="protein sequence ID" value="ANZ73464.1"/>
    <property type="molecule type" value="Genomic_DNA"/>
</dbReference>
<evidence type="ECO:0000256" key="9">
    <source>
        <dbReference type="ARBA" id="ARBA00040174"/>
    </source>
</evidence>
<evidence type="ECO:0000313" key="13">
    <source>
        <dbReference type="EMBL" id="ANZ73464.1"/>
    </source>
</evidence>
<evidence type="ECO:0000256" key="1">
    <source>
        <dbReference type="ARBA" id="ARBA00004567"/>
    </source>
</evidence>
<dbReference type="GO" id="GO:0044611">
    <property type="term" value="C:nuclear pore inner ring"/>
    <property type="evidence" value="ECO:0007669"/>
    <property type="project" value="TreeGrafter"/>
</dbReference>
<keyword evidence="6" id="KW-0906">Nuclear pore complex</keyword>
<dbReference type="GO" id="GO:0017056">
    <property type="term" value="F:structural constituent of nuclear pore"/>
    <property type="evidence" value="ECO:0007669"/>
    <property type="project" value="InterPro"/>
</dbReference>
<evidence type="ECO:0000256" key="5">
    <source>
        <dbReference type="ARBA" id="ARBA00023010"/>
    </source>
</evidence>
<evidence type="ECO:0000256" key="3">
    <source>
        <dbReference type="ARBA" id="ARBA00022816"/>
    </source>
</evidence>
<keyword evidence="4" id="KW-0653">Protein transport</keyword>
<evidence type="ECO:0000256" key="8">
    <source>
        <dbReference type="ARBA" id="ARBA00038387"/>
    </source>
</evidence>
<proteinExistence type="inferred from homology"/>
<evidence type="ECO:0000256" key="2">
    <source>
        <dbReference type="ARBA" id="ARBA00022448"/>
    </source>
</evidence>
<evidence type="ECO:0000313" key="14">
    <source>
        <dbReference type="Proteomes" id="UP000094565"/>
    </source>
</evidence>
<dbReference type="Pfam" id="PF10487">
    <property type="entry name" value="Nup188_N"/>
    <property type="match status" value="1"/>
</dbReference>
<accession>A0A1B2J643</accession>
<dbReference type="GO" id="GO:0006606">
    <property type="term" value="P:protein import into nucleus"/>
    <property type="evidence" value="ECO:0007669"/>
    <property type="project" value="TreeGrafter"/>
</dbReference>
<evidence type="ECO:0000259" key="11">
    <source>
        <dbReference type="Pfam" id="PF18378"/>
    </source>
</evidence>
<dbReference type="InterPro" id="IPR048883">
    <property type="entry name" value="Nup188_N-subdom_III"/>
</dbReference>
<keyword evidence="14" id="KW-1185">Reference proteome</keyword>
<sequence>MADDKDSWTFAQAFELFSKSNDANITDSLNQFLKTNSGLLESKSIPFVFHEFKDDELLQLKENVIRGVKYPAPNEKIIKCCITVSRLLNVDVHEVLRICKQNFVDLVIDRNDLITDIIRLVTQEIALIIQLRCLLLQLKRLTINSDDIFDGIFDYLNEYFIKKGYFEEESPYASLIANEKVNITVQVLNFLAYLSTEYSATKEQVVTWFKLMELSRFASILKRFISNSRLESIQSLLSVITNLILDLHNNYGGLDHYKSYLNDSTSIKQISELLNNTSPSCPIVLYSWSILLHRKYLVLEAFPDNPHGQSLLDSLGGLHRLQQQYLQFSKVSQDQNVIERLVRCQKNLYYDAIFTTALGTLVLHYLPYLSLTDQVSQMLNTIFKDCPRNILIKLFEDEYFERLLTLARAKFPRSIVSYLNLASLNTNFALEEVTSMKSYMETFDEDSLLNKYEIDDQNPELVKITQDIDIFPPFESSKELSLLMRDGTKGKLLSGNMVVFIYDYNGWTFLGRILQNISRNFNLQDDRVASMISILQVFTRVTEEIVPESAENFFALASTFVDDSDVIEVIFRLFDQCLHARCLQGLEAIAKFIQALCRTLSYRVWSYLSHSQLFSAFASTILGAVEMVSGDYSFTITLIKMVDTLIVGCLSLDTRVSARLKSQVLINITSHMLHIFEIFYHCRFEIEYQKWEIGTLLVDVFGKLLVPVYGIDGIDEPENKATAVFAKSAQKIVDSFLVPDLMDVRSNKPITKAIDDLLTTSSTLDLTGVWYSNWNRAIIGFTELLLSIRSVCGLPPSILEKTMFAKSPSLVDVYHHHTSLRLDVTKLLTSLVNAKWPNEPPSLLAYLGKDQSYLLLNLLAANLTNSLVDYDIKVSIYDLFSAVMEGDQEGLSIMFITGHGSNEKFQQASISLLEIMKKCVVDLSQYPDSVALHLVDAIALAFNSWTTAKESKDDEPFIGQLLTRISKRNLIDTPQTNQEFINACYEHRLISKIAEILSLFLFVSNNEKCKRMIVQLIESDEFLETVEADFRIEGYNSSLHNDLHEKFQQNWPGMKLDQFAHSSLVKRKRYGENSVFALGLLDDLFENDEKWADFRNEIIMASINLQYISAQLLVAKSLSALVTTYFKKATVVDIKFIKLATKLLLINDRDGIPAPIFKEPYYERIDLAFFIVYNFSKTTKEVDDKHLADLISAVSQLITSPTDLYRPLLRILYACLKLIKKDTNLFAEHFTLFERVFDLVICQNTRYLFASLTSEQNLPLFGKLVENILLNLALLKMFFNMNLPKNLANSFAKPLVRHGTLRSILNLYSSSRSLNDKDNLILADIAITFIHELVTIKAVTKELISNRLFSNLIESPVSLYIQNGHITATSTPRLHSIWSNGLLSIILSILGSFGESVLPEVCSFVTCFAKQIATCIHSWSSDSLSVSLPLIQETSQLIMLYRLLKALNFKDYMISNNLTFDSGVKQILSSSSSSRYARDPEQLQNRFFPGLDTLEQRNALGATLSYLLSHPKYLMSKAVDTNLIENKSSQFQEELIYGLKELRNSLNE</sequence>
<feature type="domain" description="Nucleoporin Nup188 N-terminal subdomain III" evidence="12">
    <location>
        <begin position="497"/>
        <end position="898"/>
    </location>
</feature>
<dbReference type="InterPro" id="IPR018864">
    <property type="entry name" value="Nucleoporin_Nup188_N"/>
</dbReference>
<keyword evidence="5" id="KW-0811">Translocation</keyword>
<keyword evidence="7" id="KW-0539">Nucleus</keyword>
<dbReference type="Pfam" id="PF21093">
    <property type="entry name" value="Nup188_N-subdom_III"/>
    <property type="match status" value="1"/>
</dbReference>
<feature type="domain" description="Nucleoporin Nup188 N-terminal" evidence="10">
    <location>
        <begin position="29"/>
        <end position="452"/>
    </location>
</feature>
<evidence type="ECO:0000256" key="6">
    <source>
        <dbReference type="ARBA" id="ARBA00023132"/>
    </source>
</evidence>
<keyword evidence="3" id="KW-0509">mRNA transport</keyword>
<evidence type="ECO:0000259" key="10">
    <source>
        <dbReference type="Pfam" id="PF10487"/>
    </source>
</evidence>
<comment type="subcellular location">
    <subcellularLocation>
        <location evidence="1">Nucleus</location>
        <location evidence="1">Nuclear pore complex</location>
    </subcellularLocation>
</comment>
<dbReference type="GO" id="GO:0006405">
    <property type="term" value="P:RNA export from nucleus"/>
    <property type="evidence" value="ECO:0007669"/>
    <property type="project" value="TreeGrafter"/>
</dbReference>
<dbReference type="Proteomes" id="UP000094565">
    <property type="component" value="Chromosome 1"/>
</dbReference>
<dbReference type="GO" id="GO:0051028">
    <property type="term" value="P:mRNA transport"/>
    <property type="evidence" value="ECO:0007669"/>
    <property type="project" value="UniProtKB-KW"/>
</dbReference>
<keyword evidence="2" id="KW-0813">Transport</keyword>
<comment type="similarity">
    <text evidence="8">Belongs to the Nup188 family.</text>
</comment>
<feature type="domain" description="Nuclear pore protein Nup188 C-terminal" evidence="11">
    <location>
        <begin position="1200"/>
        <end position="1440"/>
    </location>
</feature>
<reference evidence="13 14" key="1">
    <citation type="submission" date="2016-02" db="EMBL/GenBank/DDBJ databases">
        <title>Comparative genomic and transcriptomic foundation for Pichia pastoris.</title>
        <authorList>
            <person name="Love K.R."/>
            <person name="Shah K.A."/>
            <person name="Whittaker C.A."/>
            <person name="Wu J."/>
            <person name="Bartlett M.C."/>
            <person name="Ma D."/>
            <person name="Leeson R.L."/>
            <person name="Priest M."/>
            <person name="Young S.K."/>
            <person name="Love J.C."/>
        </authorList>
    </citation>
    <scope>NUCLEOTIDE SEQUENCE [LARGE SCALE GENOMIC DNA]</scope>
    <source>
        <strain evidence="13 14">ATCC 28485</strain>
    </source>
</reference>
<dbReference type="PANTHER" id="PTHR31431:SF1">
    <property type="entry name" value="NUCLEOPORIN NUP188"/>
    <property type="match status" value="1"/>
</dbReference>
<dbReference type="PANTHER" id="PTHR31431">
    <property type="entry name" value="NUCLEOPORIN NUP188 HOMOLOG"/>
    <property type="match status" value="1"/>
</dbReference>
<dbReference type="OrthoDB" id="102511at2759"/>
<name>A0A1B2J643_PICPA</name>
<organism evidence="13 14">
    <name type="scientific">Komagataella pastoris</name>
    <name type="common">Yeast</name>
    <name type="synonym">Pichia pastoris</name>
    <dbReference type="NCBI Taxonomy" id="4922"/>
    <lineage>
        <taxon>Eukaryota</taxon>
        <taxon>Fungi</taxon>
        <taxon>Dikarya</taxon>
        <taxon>Ascomycota</taxon>
        <taxon>Saccharomycotina</taxon>
        <taxon>Pichiomycetes</taxon>
        <taxon>Pichiales</taxon>
        <taxon>Pichiaceae</taxon>
        <taxon>Komagataella</taxon>
    </lineage>
</organism>
<dbReference type="Pfam" id="PF18378">
    <property type="entry name" value="Nup188_C"/>
    <property type="match status" value="1"/>
</dbReference>
<evidence type="ECO:0000256" key="4">
    <source>
        <dbReference type="ARBA" id="ARBA00022927"/>
    </source>
</evidence>
<gene>
    <name evidence="13" type="primary">NUP188</name>
    <name evidence="13" type="ORF">ATY40_BA7501796</name>
</gene>
<dbReference type="Gene3D" id="1.25.10.70">
    <property type="match status" value="1"/>
</dbReference>
<protein>
    <recommendedName>
        <fullName evidence="9">Nucleoporin NUP188</fullName>
    </recommendedName>
</protein>